<gene>
    <name evidence="1" type="ORF">HHL28_15595</name>
</gene>
<keyword evidence="2" id="KW-1185">Reference proteome</keyword>
<proteinExistence type="predicted"/>
<accession>A0A858R9I9</accession>
<organism evidence="1 2">
    <name type="scientific">Aerophototrophica crusticola</name>
    <dbReference type="NCBI Taxonomy" id="1709002"/>
    <lineage>
        <taxon>Bacteria</taxon>
        <taxon>Pseudomonadati</taxon>
        <taxon>Pseudomonadota</taxon>
        <taxon>Alphaproteobacteria</taxon>
        <taxon>Rhodospirillales</taxon>
        <taxon>Rhodospirillaceae</taxon>
        <taxon>Aerophototrophica</taxon>
    </lineage>
</organism>
<evidence type="ECO:0000313" key="2">
    <source>
        <dbReference type="Proteomes" id="UP000501891"/>
    </source>
</evidence>
<dbReference type="Proteomes" id="UP000501891">
    <property type="component" value="Chromosome"/>
</dbReference>
<sequence length="59" mass="6105">MRDVPGRPYRDGHGAPVLLCSPDGGRAYELSGKGVQGSPVAFKVVSSIPRGGETVVNIP</sequence>
<dbReference type="AlphaFoldDB" id="A0A858R9I9"/>
<protein>
    <submittedName>
        <fullName evidence="1">Uncharacterized protein</fullName>
    </submittedName>
</protein>
<dbReference type="KEGG" id="acru:HHL28_15595"/>
<reference evidence="1" key="1">
    <citation type="submission" date="2020-04" db="EMBL/GenBank/DDBJ databases">
        <title>A desert anoxygenic phototrophic bacterium fixes CO2 using RubisCO under aerobic conditions.</title>
        <authorList>
            <person name="Tang K."/>
        </authorList>
    </citation>
    <scope>NUCLEOTIDE SEQUENCE [LARGE SCALE GENOMIC DNA]</scope>
    <source>
        <strain evidence="1">MIMtkB3</strain>
    </source>
</reference>
<dbReference type="EMBL" id="CP051775">
    <property type="protein sequence ID" value="QJE74309.1"/>
    <property type="molecule type" value="Genomic_DNA"/>
</dbReference>
<name>A0A858R9I9_9PROT</name>
<evidence type="ECO:0000313" key="1">
    <source>
        <dbReference type="EMBL" id="QJE74309.1"/>
    </source>
</evidence>